<dbReference type="InterPro" id="IPR001387">
    <property type="entry name" value="Cro/C1-type_HTH"/>
</dbReference>
<proteinExistence type="predicted"/>
<gene>
    <name evidence="2" type="ordered locus">Corgl_1278</name>
</gene>
<feature type="domain" description="HTH cro/C1-type" evidence="1">
    <location>
        <begin position="16"/>
        <end position="62"/>
    </location>
</feature>
<name>F2N8J6_CORGP</name>
<dbReference type="SUPFAM" id="SSF47413">
    <property type="entry name" value="lambda repressor-like DNA-binding domains"/>
    <property type="match status" value="1"/>
</dbReference>
<dbReference type="STRING" id="700015.Corgl_1278"/>
<dbReference type="AlphaFoldDB" id="F2N8J6"/>
<dbReference type="Proteomes" id="UP000006851">
    <property type="component" value="Chromosome"/>
</dbReference>
<dbReference type="Pfam" id="PF13443">
    <property type="entry name" value="HTH_26"/>
    <property type="match status" value="1"/>
</dbReference>
<evidence type="ECO:0000259" key="1">
    <source>
        <dbReference type="Pfam" id="PF13443"/>
    </source>
</evidence>
<dbReference type="InterPro" id="IPR010982">
    <property type="entry name" value="Lambda_DNA-bd_dom_sf"/>
</dbReference>
<evidence type="ECO:0000313" key="3">
    <source>
        <dbReference type="Proteomes" id="UP000006851"/>
    </source>
</evidence>
<keyword evidence="3" id="KW-1185">Reference proteome</keyword>
<protein>
    <submittedName>
        <fullName evidence="2">Phage repressor</fullName>
    </submittedName>
</protein>
<dbReference type="eggNOG" id="ENOG5031UX9">
    <property type="taxonomic scope" value="Bacteria"/>
</dbReference>
<accession>F2N8J6</accession>
<reference evidence="3" key="1">
    <citation type="journal article" date="2013" name="Stand. Genomic Sci.">
        <title>Complete genome sequence of Coriobacterium glomerans type strain (PW2(T)) from the midgut of Pyrrhocoris apterus L. (red soldier bug).</title>
        <authorList>
            <person name="Stackebrandt E."/>
            <person name="Zeytun A."/>
            <person name="Lapidus A."/>
            <person name="Nolan M."/>
            <person name="Lucas S."/>
            <person name="Hammon N."/>
            <person name="Deshpande S."/>
            <person name="Cheng J.F."/>
            <person name="Tapia R."/>
            <person name="Goodwin L.A."/>
            <person name="Pitluck S."/>
            <person name="Liolios K."/>
            <person name="Pagani I."/>
            <person name="Ivanova N."/>
            <person name="Mavromatis K."/>
            <person name="Mikhailova N."/>
            <person name="Huntemann M."/>
            <person name="Pati A."/>
            <person name="Chen A."/>
            <person name="Palaniappan K."/>
            <person name="Chang Y.J."/>
            <person name="Land M."/>
            <person name="Hauser L."/>
            <person name="Rohde M."/>
            <person name="Pukall R."/>
            <person name="Goker M."/>
            <person name="Detter J.C."/>
            <person name="Woyke T."/>
            <person name="Bristow J."/>
            <person name="Eisen J.A."/>
            <person name="Markowitz V."/>
            <person name="Hugenholtz P."/>
            <person name="Kyrpides N.C."/>
            <person name="Klenk H.P."/>
        </authorList>
    </citation>
    <scope>NUCLEOTIDE SEQUENCE</scope>
    <source>
        <strain evidence="3">ATCC 49209 / DSM 20642 / JCM 10262 / PW2</strain>
    </source>
</reference>
<dbReference type="KEGG" id="cgo:Corgl_1278"/>
<dbReference type="GO" id="GO:0003677">
    <property type="term" value="F:DNA binding"/>
    <property type="evidence" value="ECO:0007669"/>
    <property type="project" value="InterPro"/>
</dbReference>
<dbReference type="EMBL" id="CP002628">
    <property type="protein sequence ID" value="AEB07379.1"/>
    <property type="molecule type" value="Genomic_DNA"/>
</dbReference>
<dbReference type="HOGENOM" id="CLU_2878112_0_0_11"/>
<organism evidence="2 3">
    <name type="scientific">Coriobacterium glomerans (strain ATCC 49209 / DSM 20642 / JCM 10262 / PW2)</name>
    <dbReference type="NCBI Taxonomy" id="700015"/>
    <lineage>
        <taxon>Bacteria</taxon>
        <taxon>Bacillati</taxon>
        <taxon>Actinomycetota</taxon>
        <taxon>Coriobacteriia</taxon>
        <taxon>Coriobacteriales</taxon>
        <taxon>Coriobacteriaceae</taxon>
        <taxon>Coriobacterium</taxon>
    </lineage>
</organism>
<evidence type="ECO:0000313" key="2">
    <source>
        <dbReference type="EMBL" id="AEB07379.1"/>
    </source>
</evidence>
<sequence length="63" mass="7143">MEMIAEQVRLWLSKDGNSMDALAGKLNLSSADLQKKLSGKSEWYWSQVLTISEVLGCRLEDLR</sequence>